<dbReference type="Proteomes" id="UP000076502">
    <property type="component" value="Unassembled WGS sequence"/>
</dbReference>
<dbReference type="EMBL" id="KQ434809">
    <property type="protein sequence ID" value="KZC06687.1"/>
    <property type="molecule type" value="Genomic_DNA"/>
</dbReference>
<proteinExistence type="predicted"/>
<evidence type="ECO:0000256" key="1">
    <source>
        <dbReference type="SAM" id="MobiDB-lite"/>
    </source>
</evidence>
<accession>A0A154P4A7</accession>
<evidence type="ECO:0000313" key="3">
    <source>
        <dbReference type="Proteomes" id="UP000076502"/>
    </source>
</evidence>
<dbReference type="AlphaFoldDB" id="A0A154P4A7"/>
<evidence type="ECO:0000313" key="2">
    <source>
        <dbReference type="EMBL" id="KZC06687.1"/>
    </source>
</evidence>
<sequence>METYSRTMANEFMGQHEKDRRRESFDYGGNITLPNHRFHFLFLYLTGPIVSSWYMNKQFQTCSIFHE</sequence>
<gene>
    <name evidence="2" type="ORF">WN55_10599</name>
</gene>
<reference evidence="2 3" key="1">
    <citation type="submission" date="2015-07" db="EMBL/GenBank/DDBJ databases">
        <title>The genome of Dufourea novaeangliae.</title>
        <authorList>
            <person name="Pan H."/>
            <person name="Kapheim K."/>
        </authorList>
    </citation>
    <scope>NUCLEOTIDE SEQUENCE [LARGE SCALE GENOMIC DNA]</scope>
    <source>
        <strain evidence="2">0120121106</strain>
        <tissue evidence="2">Whole body</tissue>
    </source>
</reference>
<organism evidence="2 3">
    <name type="scientific">Dufourea novaeangliae</name>
    <name type="common">Sweat bee</name>
    <dbReference type="NCBI Taxonomy" id="178035"/>
    <lineage>
        <taxon>Eukaryota</taxon>
        <taxon>Metazoa</taxon>
        <taxon>Ecdysozoa</taxon>
        <taxon>Arthropoda</taxon>
        <taxon>Hexapoda</taxon>
        <taxon>Insecta</taxon>
        <taxon>Pterygota</taxon>
        <taxon>Neoptera</taxon>
        <taxon>Endopterygota</taxon>
        <taxon>Hymenoptera</taxon>
        <taxon>Apocrita</taxon>
        <taxon>Aculeata</taxon>
        <taxon>Apoidea</taxon>
        <taxon>Anthophila</taxon>
        <taxon>Halictidae</taxon>
        <taxon>Rophitinae</taxon>
        <taxon>Dufourea</taxon>
    </lineage>
</organism>
<keyword evidence="3" id="KW-1185">Reference proteome</keyword>
<feature type="region of interest" description="Disordered" evidence="1">
    <location>
        <begin position="1"/>
        <end position="20"/>
    </location>
</feature>
<name>A0A154P4A7_DUFNO</name>
<protein>
    <submittedName>
        <fullName evidence="2">Uncharacterized protein</fullName>
    </submittedName>
</protein>